<dbReference type="EMBL" id="JAAALK010000079">
    <property type="protein sequence ID" value="KAG8100123.1"/>
    <property type="molecule type" value="Genomic_DNA"/>
</dbReference>
<feature type="region of interest" description="Disordered" evidence="1">
    <location>
        <begin position="109"/>
        <end position="136"/>
    </location>
</feature>
<evidence type="ECO:0000259" key="2">
    <source>
        <dbReference type="Pfam" id="PF24758"/>
    </source>
</evidence>
<protein>
    <recommendedName>
        <fullName evidence="2">F-box/LRR-repeat protein 15/At3g58940/PEG3-like LRR domain-containing protein</fullName>
    </recommendedName>
</protein>
<feature type="domain" description="F-box/LRR-repeat protein 15/At3g58940/PEG3-like LRR" evidence="2">
    <location>
        <begin position="5"/>
        <end position="44"/>
    </location>
</feature>
<keyword evidence="4" id="KW-1185">Reference proteome</keyword>
<proteinExistence type="predicted"/>
<dbReference type="Proteomes" id="UP000729402">
    <property type="component" value="Unassembled WGS sequence"/>
</dbReference>
<organism evidence="3 4">
    <name type="scientific">Zizania palustris</name>
    <name type="common">Northern wild rice</name>
    <dbReference type="NCBI Taxonomy" id="103762"/>
    <lineage>
        <taxon>Eukaryota</taxon>
        <taxon>Viridiplantae</taxon>
        <taxon>Streptophyta</taxon>
        <taxon>Embryophyta</taxon>
        <taxon>Tracheophyta</taxon>
        <taxon>Spermatophyta</taxon>
        <taxon>Magnoliopsida</taxon>
        <taxon>Liliopsida</taxon>
        <taxon>Poales</taxon>
        <taxon>Poaceae</taxon>
        <taxon>BOP clade</taxon>
        <taxon>Oryzoideae</taxon>
        <taxon>Oryzeae</taxon>
        <taxon>Zizaniinae</taxon>
        <taxon>Zizania</taxon>
    </lineage>
</organism>
<name>A0A8J6C5H2_ZIZPA</name>
<dbReference type="InterPro" id="IPR055411">
    <property type="entry name" value="LRR_FXL15/At3g58940/PEG3-like"/>
</dbReference>
<comment type="caution">
    <text evidence="3">The sequence shown here is derived from an EMBL/GenBank/DDBJ whole genome shotgun (WGS) entry which is preliminary data.</text>
</comment>
<dbReference type="OrthoDB" id="599900at2759"/>
<sequence length="161" mass="17136">MVAATVASFPILLELTLRYAFTTSSALHGLLAGCPSLMTLSLDHKLQDLVIEEAPLLERLLGHDINWGPSIHVLHASRLEILSYLGVGIPSLQLGKHIASVRVAKNDKRVGGREQSEAASIQATRSGECMGGQERSGAASAQATLFGECRLPASARPARRS</sequence>
<dbReference type="Pfam" id="PF24758">
    <property type="entry name" value="LRR_At5g56370"/>
    <property type="match status" value="2"/>
</dbReference>
<evidence type="ECO:0000313" key="4">
    <source>
        <dbReference type="Proteomes" id="UP000729402"/>
    </source>
</evidence>
<gene>
    <name evidence="3" type="ORF">GUJ93_ZPchr0013g34423</name>
</gene>
<evidence type="ECO:0000313" key="3">
    <source>
        <dbReference type="EMBL" id="KAG8100123.1"/>
    </source>
</evidence>
<accession>A0A8J6C5H2</accession>
<reference evidence="3" key="2">
    <citation type="submission" date="2021-02" db="EMBL/GenBank/DDBJ databases">
        <authorList>
            <person name="Kimball J.A."/>
            <person name="Haas M.W."/>
            <person name="Macchietto M."/>
            <person name="Kono T."/>
            <person name="Duquette J."/>
            <person name="Shao M."/>
        </authorList>
    </citation>
    <scope>NUCLEOTIDE SEQUENCE</scope>
    <source>
        <tissue evidence="3">Fresh leaf tissue</tissue>
    </source>
</reference>
<evidence type="ECO:0000256" key="1">
    <source>
        <dbReference type="SAM" id="MobiDB-lite"/>
    </source>
</evidence>
<reference evidence="3" key="1">
    <citation type="journal article" date="2021" name="bioRxiv">
        <title>Whole Genome Assembly and Annotation of Northern Wild Rice, Zizania palustris L., Supports a Whole Genome Duplication in the Zizania Genus.</title>
        <authorList>
            <person name="Haas M."/>
            <person name="Kono T."/>
            <person name="Macchietto M."/>
            <person name="Millas R."/>
            <person name="McGilp L."/>
            <person name="Shao M."/>
            <person name="Duquette J."/>
            <person name="Hirsch C.N."/>
            <person name="Kimball J."/>
        </authorList>
    </citation>
    <scope>NUCLEOTIDE SEQUENCE</scope>
    <source>
        <tissue evidence="3">Fresh leaf tissue</tissue>
    </source>
</reference>
<dbReference type="AlphaFoldDB" id="A0A8J6C5H2"/>
<feature type="domain" description="F-box/LRR-repeat protein 15/At3g58940/PEG3-like LRR" evidence="2">
    <location>
        <begin position="45"/>
        <end position="103"/>
    </location>
</feature>